<proteinExistence type="predicted"/>
<gene>
    <name evidence="1" type="ORF">L6164_001435</name>
</gene>
<dbReference type="Proteomes" id="UP000828941">
    <property type="component" value="Chromosome 1"/>
</dbReference>
<accession>A0ACB9QAW4</accession>
<sequence>MKVQRWRKALYDAANFSGWDSSNVRLESELVDKIVEDVLQKLNHINPHIPKVLVGIRQISIVESLLCIGSADVRIIGIWGMGGIDGFGYSSDIGMRILEDNSLISVSKRHEVEMHDLIQDMGSEIVHQESPKEPGKRSRLWDPKEIYHVLKYNMGTDAIEGIVLDMSKIKDLQIRPQAFARMYRLRILKLYMRSYDKTCNVHISRCLESLPDELSYFRWDCFPLKMLPQSFCAEKLVQLDLRRTLVERLWDGVQDLANLTSLFLTGCMHLVELPDFSEASKLEEVHLDYCISLRHLPSSIFSSKYLFAINLRCCRQLQHIHSDMDSKSLQWLNLSGCSKLIEFSVASEKLEYLNLEGTAIEELSSSVGRLKNLSSLHLSGCRRLKLEILPPTFDAFLGSVKILCLDSCSKISKLPDNLGILSALNRLSLRGSNIETLPVSIKHLSQLRTLNISNCKRLESLPELPIFLQDFNASGSTSLETVSSSGVALLENSFGRSNKRSFLKQIKEEEEKSVCHRDYLAKYDFYNCRKLDQNAHKSIMAEAVIRIQHAAYLSSMIEARYDPYCEPKHDYENSGLENFEYTSRRVYICLPGSEVPKWFRYKATECSTITVMIPRDWFSECMHLGVAFCLVHARSQSNKMGNNNHGFVLGCKTYLNHSYDGTYIMKSSGSDVQSDHAWLWYDKLPIRTQDMDSYFTKVSFEFFVRGRNSRFIVKQCGVQPLYAPHDIDMAQSSNGKVGNKERERGYFESKLYDSKIGKLEGESVSYLSGELLWMEIQKSETDFGSGMSGKQSYLKLDGYLWKSLPLDFFAVEDIVEVLSLRDSKIESLPASIKHLSRLKYIYLDGCKRLQSIPELPPFIEYVDASNCISLETVSYSKCKLLKKYYRNKNRSITCLFVNCMKLDEYAMDSFFRHTHLILKQAACNYFLSITDQTEARPDFRRFDFCFPGSKVPDFFTYRTTQSVNIELTSLSGLLGFVFCVVISHVHLVGPRVVLECHMENGERIRTLQGPFLVTSMDSDHAYLWSDKSVSEEMLRTKSQKVFLRFACYMEPDGSTIKEYGVCPIYHSVPSRFK</sequence>
<keyword evidence="2" id="KW-1185">Reference proteome</keyword>
<comment type="caution">
    <text evidence="1">The sequence shown here is derived from an EMBL/GenBank/DDBJ whole genome shotgun (WGS) entry which is preliminary data.</text>
</comment>
<organism evidence="1 2">
    <name type="scientific">Bauhinia variegata</name>
    <name type="common">Purple orchid tree</name>
    <name type="synonym">Phanera variegata</name>
    <dbReference type="NCBI Taxonomy" id="167791"/>
    <lineage>
        <taxon>Eukaryota</taxon>
        <taxon>Viridiplantae</taxon>
        <taxon>Streptophyta</taxon>
        <taxon>Embryophyta</taxon>
        <taxon>Tracheophyta</taxon>
        <taxon>Spermatophyta</taxon>
        <taxon>Magnoliopsida</taxon>
        <taxon>eudicotyledons</taxon>
        <taxon>Gunneridae</taxon>
        <taxon>Pentapetalae</taxon>
        <taxon>rosids</taxon>
        <taxon>fabids</taxon>
        <taxon>Fabales</taxon>
        <taxon>Fabaceae</taxon>
        <taxon>Cercidoideae</taxon>
        <taxon>Cercideae</taxon>
        <taxon>Bauhiniinae</taxon>
        <taxon>Bauhinia</taxon>
    </lineage>
</organism>
<reference evidence="1 2" key="1">
    <citation type="journal article" date="2022" name="DNA Res.">
        <title>Chromosomal-level genome assembly of the orchid tree Bauhinia variegata (Leguminosae; Cercidoideae) supports the allotetraploid origin hypothesis of Bauhinia.</title>
        <authorList>
            <person name="Zhong Y."/>
            <person name="Chen Y."/>
            <person name="Zheng D."/>
            <person name="Pang J."/>
            <person name="Liu Y."/>
            <person name="Luo S."/>
            <person name="Meng S."/>
            <person name="Qian L."/>
            <person name="Wei D."/>
            <person name="Dai S."/>
            <person name="Zhou R."/>
        </authorList>
    </citation>
    <scope>NUCLEOTIDE SEQUENCE [LARGE SCALE GENOMIC DNA]</scope>
    <source>
        <strain evidence="1">BV-YZ2020</strain>
    </source>
</reference>
<evidence type="ECO:0000313" key="1">
    <source>
        <dbReference type="EMBL" id="KAI4357489.1"/>
    </source>
</evidence>
<evidence type="ECO:0000313" key="2">
    <source>
        <dbReference type="Proteomes" id="UP000828941"/>
    </source>
</evidence>
<dbReference type="EMBL" id="CM039426">
    <property type="protein sequence ID" value="KAI4357489.1"/>
    <property type="molecule type" value="Genomic_DNA"/>
</dbReference>
<protein>
    <submittedName>
        <fullName evidence="1">Uncharacterized protein</fullName>
    </submittedName>
</protein>
<name>A0ACB9QAW4_BAUVA</name>